<dbReference type="GeneID" id="17305220"/>
<dbReference type="GO" id="GO:0005634">
    <property type="term" value="C:nucleus"/>
    <property type="evidence" value="ECO:0007669"/>
    <property type="project" value="TreeGrafter"/>
</dbReference>
<evidence type="ECO:0000313" key="9">
    <source>
        <dbReference type="EnsemblProtists" id="EKX48505"/>
    </source>
</evidence>
<dbReference type="InterPro" id="IPR037275">
    <property type="entry name" value="Znf_CTCHY_sf"/>
</dbReference>
<dbReference type="RefSeq" id="XP_005835485.1">
    <property type="nucleotide sequence ID" value="XM_005835428.1"/>
</dbReference>
<dbReference type="OMA" id="NQNQYRC"/>
<dbReference type="PROSITE" id="PS51266">
    <property type="entry name" value="ZF_CHY"/>
    <property type="match status" value="1"/>
</dbReference>
<protein>
    <submittedName>
        <fullName evidence="8 9">Uncharacterized protein</fullName>
    </submittedName>
</protein>
<dbReference type="Pfam" id="PF13923">
    <property type="entry name" value="zf-C3HC4_2"/>
    <property type="match status" value="1"/>
</dbReference>
<dbReference type="PANTHER" id="PTHR21319:SF53">
    <property type="entry name" value="RING FINGER AND CHY ZINC FINGER DOMAIN-CONTAINING PROTEIN 1"/>
    <property type="match status" value="1"/>
</dbReference>
<dbReference type="EMBL" id="JH992985">
    <property type="protein sequence ID" value="EKX48505.1"/>
    <property type="molecule type" value="Genomic_DNA"/>
</dbReference>
<organism evidence="8">
    <name type="scientific">Guillardia theta (strain CCMP2712)</name>
    <name type="common">Cryptophyte</name>
    <dbReference type="NCBI Taxonomy" id="905079"/>
    <lineage>
        <taxon>Eukaryota</taxon>
        <taxon>Cryptophyceae</taxon>
        <taxon>Pyrenomonadales</taxon>
        <taxon>Geminigeraceae</taxon>
        <taxon>Guillardia</taxon>
    </lineage>
</organism>
<name>L1JK93_GUITC</name>
<dbReference type="InterPro" id="IPR001841">
    <property type="entry name" value="Znf_RING"/>
</dbReference>
<evidence type="ECO:0000313" key="10">
    <source>
        <dbReference type="Proteomes" id="UP000011087"/>
    </source>
</evidence>
<feature type="domain" description="CTCHY-type" evidence="7">
    <location>
        <begin position="62"/>
        <end position="128"/>
    </location>
</feature>
<dbReference type="OrthoDB" id="411372at2759"/>
<dbReference type="Proteomes" id="UP000011087">
    <property type="component" value="Unassembled WGS sequence"/>
</dbReference>
<dbReference type="GO" id="GO:0006511">
    <property type="term" value="P:ubiquitin-dependent protein catabolic process"/>
    <property type="evidence" value="ECO:0007669"/>
    <property type="project" value="TreeGrafter"/>
</dbReference>
<dbReference type="SUPFAM" id="SSF161245">
    <property type="entry name" value="Zinc hairpin stack"/>
    <property type="match status" value="1"/>
</dbReference>
<evidence type="ECO:0000259" key="6">
    <source>
        <dbReference type="PROSITE" id="PS51266"/>
    </source>
</evidence>
<dbReference type="Gene3D" id="3.30.40.10">
    <property type="entry name" value="Zinc/RING finger domain, C3HC4 (zinc finger)"/>
    <property type="match status" value="1"/>
</dbReference>
<proteinExistence type="predicted"/>
<dbReference type="GO" id="GO:0016567">
    <property type="term" value="P:protein ubiquitination"/>
    <property type="evidence" value="ECO:0007669"/>
    <property type="project" value="TreeGrafter"/>
</dbReference>
<dbReference type="InterPro" id="IPR037274">
    <property type="entry name" value="Znf_CHY_sf"/>
</dbReference>
<dbReference type="SUPFAM" id="SSF161219">
    <property type="entry name" value="CHY zinc finger-like"/>
    <property type="match status" value="1"/>
</dbReference>
<dbReference type="PROSITE" id="PS50089">
    <property type="entry name" value="ZF_RING_2"/>
    <property type="match status" value="1"/>
</dbReference>
<dbReference type="STRING" id="905079.L1JK93"/>
<dbReference type="PaxDb" id="55529-EKX48505"/>
<feature type="domain" description="RING-type" evidence="5">
    <location>
        <begin position="129"/>
        <end position="173"/>
    </location>
</feature>
<dbReference type="InterPro" id="IPR017921">
    <property type="entry name" value="Znf_CTCHY"/>
</dbReference>
<evidence type="ECO:0000256" key="2">
    <source>
        <dbReference type="ARBA" id="ARBA00022771"/>
    </source>
</evidence>
<evidence type="ECO:0000313" key="8">
    <source>
        <dbReference type="EMBL" id="EKX48505.1"/>
    </source>
</evidence>
<reference evidence="9" key="3">
    <citation type="submission" date="2016-03" db="UniProtKB">
        <authorList>
            <consortium name="EnsemblProtists"/>
        </authorList>
    </citation>
    <scope>IDENTIFICATION</scope>
</reference>
<reference evidence="10" key="2">
    <citation type="submission" date="2012-11" db="EMBL/GenBank/DDBJ databases">
        <authorList>
            <person name="Kuo A."/>
            <person name="Curtis B.A."/>
            <person name="Tanifuji G."/>
            <person name="Burki F."/>
            <person name="Gruber A."/>
            <person name="Irimia M."/>
            <person name="Maruyama S."/>
            <person name="Arias M.C."/>
            <person name="Ball S.G."/>
            <person name="Gile G.H."/>
            <person name="Hirakawa Y."/>
            <person name="Hopkins J.F."/>
            <person name="Rensing S.A."/>
            <person name="Schmutz J."/>
            <person name="Symeonidi A."/>
            <person name="Elias M."/>
            <person name="Eveleigh R.J."/>
            <person name="Herman E.K."/>
            <person name="Klute M.J."/>
            <person name="Nakayama T."/>
            <person name="Obornik M."/>
            <person name="Reyes-Prieto A."/>
            <person name="Armbrust E.V."/>
            <person name="Aves S.J."/>
            <person name="Beiko R.G."/>
            <person name="Coutinho P."/>
            <person name="Dacks J.B."/>
            <person name="Durnford D.G."/>
            <person name="Fast N.M."/>
            <person name="Green B.R."/>
            <person name="Grisdale C."/>
            <person name="Hempe F."/>
            <person name="Henrissat B."/>
            <person name="Hoppner M.P."/>
            <person name="Ishida K.-I."/>
            <person name="Kim E."/>
            <person name="Koreny L."/>
            <person name="Kroth P.G."/>
            <person name="Liu Y."/>
            <person name="Malik S.-B."/>
            <person name="Maier U.G."/>
            <person name="McRose D."/>
            <person name="Mock T."/>
            <person name="Neilson J.A."/>
            <person name="Onodera N.T."/>
            <person name="Poole A.M."/>
            <person name="Pritham E.J."/>
            <person name="Richards T.A."/>
            <person name="Rocap G."/>
            <person name="Roy S.W."/>
            <person name="Sarai C."/>
            <person name="Schaack S."/>
            <person name="Shirato S."/>
            <person name="Slamovits C.H."/>
            <person name="Spencer D.F."/>
            <person name="Suzuki S."/>
            <person name="Worden A.Z."/>
            <person name="Zauner S."/>
            <person name="Barry K."/>
            <person name="Bell C."/>
            <person name="Bharti A.K."/>
            <person name="Crow J.A."/>
            <person name="Grimwood J."/>
            <person name="Kramer R."/>
            <person name="Lindquist E."/>
            <person name="Lucas S."/>
            <person name="Salamov A."/>
            <person name="McFadden G.I."/>
            <person name="Lane C.E."/>
            <person name="Keeling P.J."/>
            <person name="Gray M.W."/>
            <person name="Grigoriev I.V."/>
            <person name="Archibald J.M."/>
        </authorList>
    </citation>
    <scope>NUCLEOTIDE SEQUENCE</scope>
    <source>
        <strain evidence="10">CCMP2712</strain>
    </source>
</reference>
<evidence type="ECO:0000256" key="3">
    <source>
        <dbReference type="ARBA" id="ARBA00022833"/>
    </source>
</evidence>
<dbReference type="SUPFAM" id="SSF57850">
    <property type="entry name" value="RING/U-box"/>
    <property type="match status" value="1"/>
</dbReference>
<dbReference type="SMART" id="SM00184">
    <property type="entry name" value="RING"/>
    <property type="match status" value="1"/>
</dbReference>
<evidence type="ECO:0000256" key="1">
    <source>
        <dbReference type="ARBA" id="ARBA00022723"/>
    </source>
</evidence>
<dbReference type="InterPro" id="IPR008913">
    <property type="entry name" value="Znf_CHY"/>
</dbReference>
<dbReference type="Pfam" id="PF05495">
    <property type="entry name" value="zf-CHY"/>
    <property type="match status" value="1"/>
</dbReference>
<dbReference type="EnsemblProtists" id="EKX48505">
    <property type="protein sequence ID" value="EKX48505"/>
    <property type="gene ID" value="GUITHDRAFT_68682"/>
</dbReference>
<gene>
    <name evidence="8" type="ORF">GUITHDRAFT_68682</name>
</gene>
<keyword evidence="2 4" id="KW-0863">Zinc-finger</keyword>
<dbReference type="InterPro" id="IPR013083">
    <property type="entry name" value="Znf_RING/FYVE/PHD"/>
</dbReference>
<dbReference type="HOGENOM" id="CLU_013368_3_0_1"/>
<dbReference type="PROSITE" id="PS51270">
    <property type="entry name" value="ZF_CTCHY"/>
    <property type="match status" value="1"/>
</dbReference>
<dbReference type="KEGG" id="gtt:GUITHDRAFT_68682"/>
<dbReference type="PANTHER" id="PTHR21319">
    <property type="entry name" value="RING FINGER AND CHY ZINC FINGER DOMAIN-CONTAINING PROTEIN 1"/>
    <property type="match status" value="1"/>
</dbReference>
<evidence type="ECO:0000259" key="7">
    <source>
        <dbReference type="PROSITE" id="PS51270"/>
    </source>
</evidence>
<dbReference type="GO" id="GO:0008270">
    <property type="term" value="F:zinc ion binding"/>
    <property type="evidence" value="ECO:0007669"/>
    <property type="project" value="UniProtKB-KW"/>
</dbReference>
<keyword evidence="3" id="KW-0862">Zinc</keyword>
<evidence type="ECO:0000259" key="5">
    <source>
        <dbReference type="PROSITE" id="PS50089"/>
    </source>
</evidence>
<accession>L1JK93</accession>
<keyword evidence="10" id="KW-1185">Reference proteome</keyword>
<keyword evidence="1" id="KW-0479">Metal-binding</keyword>
<reference evidence="8 10" key="1">
    <citation type="journal article" date="2012" name="Nature">
        <title>Algal genomes reveal evolutionary mosaicism and the fate of nucleomorphs.</title>
        <authorList>
            <consortium name="DOE Joint Genome Institute"/>
            <person name="Curtis B.A."/>
            <person name="Tanifuji G."/>
            <person name="Burki F."/>
            <person name="Gruber A."/>
            <person name="Irimia M."/>
            <person name="Maruyama S."/>
            <person name="Arias M.C."/>
            <person name="Ball S.G."/>
            <person name="Gile G.H."/>
            <person name="Hirakawa Y."/>
            <person name="Hopkins J.F."/>
            <person name="Kuo A."/>
            <person name="Rensing S.A."/>
            <person name="Schmutz J."/>
            <person name="Symeonidi A."/>
            <person name="Elias M."/>
            <person name="Eveleigh R.J."/>
            <person name="Herman E.K."/>
            <person name="Klute M.J."/>
            <person name="Nakayama T."/>
            <person name="Obornik M."/>
            <person name="Reyes-Prieto A."/>
            <person name="Armbrust E.V."/>
            <person name="Aves S.J."/>
            <person name="Beiko R.G."/>
            <person name="Coutinho P."/>
            <person name="Dacks J.B."/>
            <person name="Durnford D.G."/>
            <person name="Fast N.M."/>
            <person name="Green B.R."/>
            <person name="Grisdale C.J."/>
            <person name="Hempel F."/>
            <person name="Henrissat B."/>
            <person name="Hoppner M.P."/>
            <person name="Ishida K."/>
            <person name="Kim E."/>
            <person name="Koreny L."/>
            <person name="Kroth P.G."/>
            <person name="Liu Y."/>
            <person name="Malik S.B."/>
            <person name="Maier U.G."/>
            <person name="McRose D."/>
            <person name="Mock T."/>
            <person name="Neilson J.A."/>
            <person name="Onodera N.T."/>
            <person name="Poole A.M."/>
            <person name="Pritham E.J."/>
            <person name="Richards T.A."/>
            <person name="Rocap G."/>
            <person name="Roy S.W."/>
            <person name="Sarai C."/>
            <person name="Schaack S."/>
            <person name="Shirato S."/>
            <person name="Slamovits C.H."/>
            <person name="Spencer D.F."/>
            <person name="Suzuki S."/>
            <person name="Worden A.Z."/>
            <person name="Zauner S."/>
            <person name="Barry K."/>
            <person name="Bell C."/>
            <person name="Bharti A.K."/>
            <person name="Crow J.A."/>
            <person name="Grimwood J."/>
            <person name="Kramer R."/>
            <person name="Lindquist E."/>
            <person name="Lucas S."/>
            <person name="Salamov A."/>
            <person name="McFadden G.I."/>
            <person name="Lane C.E."/>
            <person name="Keeling P.J."/>
            <person name="Gray M.W."/>
            <person name="Grigoriev I.V."/>
            <person name="Archibald J.M."/>
        </authorList>
    </citation>
    <scope>NUCLEOTIDE SEQUENCE</scope>
    <source>
        <strain evidence="8 10">CCMP2712</strain>
    </source>
</reference>
<evidence type="ECO:0000256" key="4">
    <source>
        <dbReference type="PROSITE-ProRule" id="PRU00601"/>
    </source>
</evidence>
<dbReference type="AlphaFoldDB" id="L1JK93"/>
<dbReference type="eggNOG" id="KOG1940">
    <property type="taxonomic scope" value="Eukaryota"/>
</dbReference>
<sequence>CKHYRRRCEIKSPCCGRFFTCHNCHDEQMEGMGRYNVTVIRCKVCNLEQDVGPVCAGCGVEFAEYFCKMCKLFSKPTNQGIYHCNGCGICRVGQGIGISHFHCDTCKACYTLESRQGHKCVERALDSDCPVCMQYLFTSAKPLFVGPQCGHALHQTCFKELLQAGTFKCPTCSKPMFEEKVIKKIQKVSLIL</sequence>
<dbReference type="GO" id="GO:0061630">
    <property type="term" value="F:ubiquitin protein ligase activity"/>
    <property type="evidence" value="ECO:0007669"/>
    <property type="project" value="TreeGrafter"/>
</dbReference>
<feature type="domain" description="CHY-type" evidence="6">
    <location>
        <begin position="1"/>
        <end position="60"/>
    </location>
</feature>
<feature type="non-terminal residue" evidence="8">
    <location>
        <position position="1"/>
    </location>
</feature>